<dbReference type="PANTHER" id="PTHR43798:SF33">
    <property type="entry name" value="HYDROLASE, PUTATIVE (AFU_ORTHOLOGUE AFUA_2G14860)-RELATED"/>
    <property type="match status" value="1"/>
</dbReference>
<dbReference type="RefSeq" id="XP_045951487.1">
    <property type="nucleotide sequence ID" value="XM_046105234.1"/>
</dbReference>
<dbReference type="OrthoDB" id="19657at2759"/>
<dbReference type="Pfam" id="PF00561">
    <property type="entry name" value="Abhydrolase_1"/>
    <property type="match status" value="1"/>
</dbReference>
<evidence type="ECO:0000313" key="2">
    <source>
        <dbReference type="EMBL" id="KAH6644973.1"/>
    </source>
</evidence>
<keyword evidence="3" id="KW-1185">Reference proteome</keyword>
<dbReference type="GO" id="GO:0016020">
    <property type="term" value="C:membrane"/>
    <property type="evidence" value="ECO:0007669"/>
    <property type="project" value="TreeGrafter"/>
</dbReference>
<evidence type="ECO:0000259" key="1">
    <source>
        <dbReference type="Pfam" id="PF00561"/>
    </source>
</evidence>
<dbReference type="InterPro" id="IPR050266">
    <property type="entry name" value="AB_hydrolase_sf"/>
</dbReference>
<proteinExistence type="predicted"/>
<dbReference type="GeneID" id="70134125"/>
<dbReference type="InterPro" id="IPR029058">
    <property type="entry name" value="AB_hydrolase_fold"/>
</dbReference>
<dbReference type="PANTHER" id="PTHR43798">
    <property type="entry name" value="MONOACYLGLYCEROL LIPASE"/>
    <property type="match status" value="1"/>
</dbReference>
<dbReference type="EMBL" id="JAGPXC010000012">
    <property type="protein sequence ID" value="KAH6644973.1"/>
    <property type="molecule type" value="Genomic_DNA"/>
</dbReference>
<keyword evidence="2" id="KW-0378">Hydrolase</keyword>
<evidence type="ECO:0000313" key="3">
    <source>
        <dbReference type="Proteomes" id="UP000758603"/>
    </source>
</evidence>
<dbReference type="SUPFAM" id="SSF53474">
    <property type="entry name" value="alpha/beta-Hydrolases"/>
    <property type="match status" value="1"/>
</dbReference>
<gene>
    <name evidence="2" type="ORF">BKA67DRAFT_595924</name>
</gene>
<accession>A0A9P8RFC4</accession>
<dbReference type="AlphaFoldDB" id="A0A9P8RFC4"/>
<dbReference type="InterPro" id="IPR000639">
    <property type="entry name" value="Epox_hydrolase-like"/>
</dbReference>
<dbReference type="Proteomes" id="UP000758603">
    <property type="component" value="Unassembled WGS sequence"/>
</dbReference>
<feature type="domain" description="AB hydrolase-1" evidence="1">
    <location>
        <begin position="38"/>
        <end position="133"/>
    </location>
</feature>
<name>A0A9P8RFC4_9PEZI</name>
<comment type="caution">
    <text evidence="2">The sequence shown here is derived from an EMBL/GenBank/DDBJ whole genome shotgun (WGS) entry which is preliminary data.</text>
</comment>
<dbReference type="PRINTS" id="PR00412">
    <property type="entry name" value="EPOXHYDRLASE"/>
</dbReference>
<dbReference type="Gene3D" id="3.40.50.1820">
    <property type="entry name" value="alpha/beta hydrolase"/>
    <property type="match status" value="1"/>
</dbReference>
<reference evidence="2" key="1">
    <citation type="journal article" date="2021" name="Nat. Commun.">
        <title>Genetic determinants of endophytism in the Arabidopsis root mycobiome.</title>
        <authorList>
            <person name="Mesny F."/>
            <person name="Miyauchi S."/>
            <person name="Thiergart T."/>
            <person name="Pickel B."/>
            <person name="Atanasova L."/>
            <person name="Karlsson M."/>
            <person name="Huettel B."/>
            <person name="Barry K.W."/>
            <person name="Haridas S."/>
            <person name="Chen C."/>
            <person name="Bauer D."/>
            <person name="Andreopoulos W."/>
            <person name="Pangilinan J."/>
            <person name="LaButti K."/>
            <person name="Riley R."/>
            <person name="Lipzen A."/>
            <person name="Clum A."/>
            <person name="Drula E."/>
            <person name="Henrissat B."/>
            <person name="Kohler A."/>
            <person name="Grigoriev I.V."/>
            <person name="Martin F.M."/>
            <person name="Hacquard S."/>
        </authorList>
    </citation>
    <scope>NUCLEOTIDE SEQUENCE</scope>
    <source>
        <strain evidence="2">MPI-SDFR-AT-0073</strain>
    </source>
</reference>
<dbReference type="GO" id="GO:0046464">
    <property type="term" value="P:acylglycerol catabolic process"/>
    <property type="evidence" value="ECO:0007669"/>
    <property type="project" value="TreeGrafter"/>
</dbReference>
<dbReference type="InterPro" id="IPR000073">
    <property type="entry name" value="AB_hydrolase_1"/>
</dbReference>
<dbReference type="GO" id="GO:0047372">
    <property type="term" value="F:monoacylglycerol lipase activity"/>
    <property type="evidence" value="ECO:0007669"/>
    <property type="project" value="TreeGrafter"/>
</dbReference>
<organism evidence="2 3">
    <name type="scientific">Truncatella angustata</name>
    <dbReference type="NCBI Taxonomy" id="152316"/>
    <lineage>
        <taxon>Eukaryota</taxon>
        <taxon>Fungi</taxon>
        <taxon>Dikarya</taxon>
        <taxon>Ascomycota</taxon>
        <taxon>Pezizomycotina</taxon>
        <taxon>Sordariomycetes</taxon>
        <taxon>Xylariomycetidae</taxon>
        <taxon>Amphisphaeriales</taxon>
        <taxon>Sporocadaceae</taxon>
        <taxon>Truncatella</taxon>
    </lineage>
</organism>
<protein>
    <submittedName>
        <fullName evidence="2">Alpha/beta hydrolase</fullName>
    </submittedName>
</protein>
<sequence>MPATKTVEVPYLGIRAGYALANDAYDPSKPTCVLMNSMCMTSALFRPQFESEQLTKAMNLLAIEPLGHGATTCASEHFTYWDTARMALLVLDKLGIDKFFALGTSQGGWMVARLALLAPGRIQGLLLLGTSMDNESADSRTKGCWDPVPFFKPFLQKWTSSEPTPDFVPDQDWIGACTGLGFGAAGTAENTDFWTQTLREVYKGDEGRKKLKMATICLAERDSLLLRLEYITCPVHWLQGSDDVVYSTQIASEQIKLFTASKNAKTGVVQGGAHYLSASNPTEANAALLALVENSS</sequence>